<evidence type="ECO:0000259" key="5">
    <source>
        <dbReference type="Pfam" id="PF02782"/>
    </source>
</evidence>
<dbReference type="Gene3D" id="3.30.420.40">
    <property type="match status" value="2"/>
</dbReference>
<dbReference type="InterPro" id="IPR043129">
    <property type="entry name" value="ATPase_NBD"/>
</dbReference>
<evidence type="ECO:0000256" key="3">
    <source>
        <dbReference type="ARBA" id="ARBA00022777"/>
    </source>
</evidence>
<dbReference type="GO" id="GO:0016301">
    <property type="term" value="F:kinase activity"/>
    <property type="evidence" value="ECO:0007669"/>
    <property type="project" value="UniProtKB-KW"/>
</dbReference>
<proteinExistence type="inferred from homology"/>
<reference evidence="6" key="2">
    <citation type="journal article" date="2021" name="PeerJ">
        <title>Extensive microbial diversity within the chicken gut microbiome revealed by metagenomics and culture.</title>
        <authorList>
            <person name="Gilroy R."/>
            <person name="Ravi A."/>
            <person name="Getino M."/>
            <person name="Pursley I."/>
            <person name="Horton D.L."/>
            <person name="Alikhan N.F."/>
            <person name="Baker D."/>
            <person name="Gharbi K."/>
            <person name="Hall N."/>
            <person name="Watson M."/>
            <person name="Adriaenssens E.M."/>
            <person name="Foster-Nyarko E."/>
            <person name="Jarju S."/>
            <person name="Secka A."/>
            <person name="Antonio M."/>
            <person name="Oren A."/>
            <person name="Chaudhuri R.R."/>
            <person name="La Ragione R."/>
            <person name="Hildebrand F."/>
            <person name="Pallen M.J."/>
        </authorList>
    </citation>
    <scope>NUCLEOTIDE SEQUENCE</scope>
    <source>
        <strain evidence="6">ChiSxjej2B14-6234</strain>
    </source>
</reference>
<dbReference type="AlphaFoldDB" id="A0A9D0ZB19"/>
<dbReference type="Proteomes" id="UP000886887">
    <property type="component" value="Unassembled WGS sequence"/>
</dbReference>
<feature type="domain" description="Carbohydrate kinase FGGY N-terminal" evidence="4">
    <location>
        <begin position="15"/>
        <end position="238"/>
    </location>
</feature>
<dbReference type="InterPro" id="IPR050406">
    <property type="entry name" value="FGGY_Carb_Kinase"/>
</dbReference>
<accession>A0A9D0ZB19</accession>
<comment type="caution">
    <text evidence="6">The sequence shown here is derived from an EMBL/GenBank/DDBJ whole genome shotgun (WGS) entry which is preliminary data.</text>
</comment>
<gene>
    <name evidence="6" type="ORF">IAB73_03525</name>
</gene>
<comment type="similarity">
    <text evidence="1">Belongs to the FGGY kinase family.</text>
</comment>
<evidence type="ECO:0000313" key="6">
    <source>
        <dbReference type="EMBL" id="HIQ71265.1"/>
    </source>
</evidence>
<keyword evidence="3" id="KW-0418">Kinase</keyword>
<dbReference type="InterPro" id="IPR018484">
    <property type="entry name" value="FGGY_N"/>
</dbReference>
<name>A0A9D0ZB19_9FIRM</name>
<dbReference type="Pfam" id="PF00370">
    <property type="entry name" value="FGGY_N"/>
    <property type="match status" value="1"/>
</dbReference>
<dbReference type="EMBL" id="DVFJ01000009">
    <property type="protein sequence ID" value="HIQ71265.1"/>
    <property type="molecule type" value="Genomic_DNA"/>
</dbReference>
<dbReference type="InterPro" id="IPR018485">
    <property type="entry name" value="FGGY_C"/>
</dbReference>
<organism evidence="6 7">
    <name type="scientific">Candidatus Onthenecus intestinigallinarum</name>
    <dbReference type="NCBI Taxonomy" id="2840875"/>
    <lineage>
        <taxon>Bacteria</taxon>
        <taxon>Bacillati</taxon>
        <taxon>Bacillota</taxon>
        <taxon>Clostridia</taxon>
        <taxon>Eubacteriales</taxon>
        <taxon>Candidatus Onthenecus</taxon>
    </lineage>
</organism>
<dbReference type="SUPFAM" id="SSF53067">
    <property type="entry name" value="Actin-like ATPase domain"/>
    <property type="match status" value="2"/>
</dbReference>
<dbReference type="GO" id="GO:0005975">
    <property type="term" value="P:carbohydrate metabolic process"/>
    <property type="evidence" value="ECO:0007669"/>
    <property type="project" value="InterPro"/>
</dbReference>
<reference evidence="6" key="1">
    <citation type="submission" date="2020-10" db="EMBL/GenBank/DDBJ databases">
        <authorList>
            <person name="Gilroy R."/>
        </authorList>
    </citation>
    <scope>NUCLEOTIDE SEQUENCE</scope>
    <source>
        <strain evidence="6">ChiSxjej2B14-6234</strain>
    </source>
</reference>
<evidence type="ECO:0000256" key="2">
    <source>
        <dbReference type="ARBA" id="ARBA00022679"/>
    </source>
</evidence>
<evidence type="ECO:0000259" key="4">
    <source>
        <dbReference type="Pfam" id="PF00370"/>
    </source>
</evidence>
<dbReference type="PANTHER" id="PTHR43095">
    <property type="entry name" value="SUGAR KINASE"/>
    <property type="match status" value="1"/>
</dbReference>
<feature type="domain" description="Carbohydrate kinase FGGY C-terminal" evidence="5">
    <location>
        <begin position="276"/>
        <end position="472"/>
    </location>
</feature>
<evidence type="ECO:0000313" key="7">
    <source>
        <dbReference type="Proteomes" id="UP000886887"/>
    </source>
</evidence>
<dbReference type="Pfam" id="PF02782">
    <property type="entry name" value="FGGY_C"/>
    <property type="match status" value="1"/>
</dbReference>
<protein>
    <submittedName>
        <fullName evidence="6">ATPase</fullName>
    </submittedName>
</protein>
<evidence type="ECO:0000256" key="1">
    <source>
        <dbReference type="ARBA" id="ARBA00009156"/>
    </source>
</evidence>
<sequence length="532" mass="56319">MNQSIGAFIESGKGVLGVEFGSTRIKAVLIGEDHTVLAAGGFDWENQLRDGVWTYDLADVWTGLQSAYAALRGDVEARYGVKLKKLAAMGVSAMMHGYLAFDAAGRQLAPFRTWRNSMTGQAAEELTRLFSFNIPQRWTIAHLYQAILNGEEHVARIDQVTTLAGYVHWKLTGRRVVGVGEGAGILPIDPERNDYDQAMVDKFEALIAPRGLSWRLRGVLPAVLGAGEDAGCLTPEGALLLDPTGETAPGAPLCPPEGDAGTGMTATNSVAARTGNVSAGTSVFAMVVLERPLSRVYPEIDMVTTPTGKPVAMVHCNNCTSDINAWAGMLGGFLAAMGRPAGAGEIYPALFQAAMRGAKDCGGVVNCCYVSGETITDVAEGRPMLVRTPDAELSFENFARSLVLGAVTTLASGMRILAQEQVRIDVLLGHGGFFKTPGTAQKLLAAALNAPVSVMENAGEGGAWGMALLAAYCVRRAQGETLEAYLSERVFGGVRCVTEQPDAQDAQGFAAYLRRFDAILPAERAAVASLEA</sequence>
<dbReference type="CDD" id="cd07809">
    <property type="entry name" value="ASKHA_NBD_FGGY_BaXK-like"/>
    <property type="match status" value="1"/>
</dbReference>
<keyword evidence="2" id="KW-0808">Transferase</keyword>
<dbReference type="PANTHER" id="PTHR43095:SF5">
    <property type="entry name" value="XYLULOSE KINASE"/>
    <property type="match status" value="1"/>
</dbReference>